<sequence length="203" mass="22585">MLCWKSLANFHSFVVVLHILFVTVSCKQIPQNELGAARKMEEICSNVCSKNFYCNWSTWHNRLEYIFPDGTLQTCVGAQVRCGCTLSMQLISNISYEHPTAVVLPFMLGLTMIVLMLLTHIVNKGCLLWSMEESSKTIGSNRDLYGGHCHCGNVNGTDSISISSKLSKVHIDIDEPPSYSSLEVGADNPPSYKEFIQSTEGKL</sequence>
<evidence type="ECO:0000256" key="2">
    <source>
        <dbReference type="SAM" id="SignalP"/>
    </source>
</evidence>
<accession>A0ABP1S3S8</accession>
<evidence type="ECO:0000256" key="1">
    <source>
        <dbReference type="SAM" id="Phobius"/>
    </source>
</evidence>
<proteinExistence type="predicted"/>
<feature type="transmembrane region" description="Helical" evidence="1">
    <location>
        <begin position="102"/>
        <end position="122"/>
    </location>
</feature>
<evidence type="ECO:0000313" key="3">
    <source>
        <dbReference type="EMBL" id="CAL8142968.1"/>
    </source>
</evidence>
<dbReference type="EMBL" id="CAXLJM020000151">
    <property type="protein sequence ID" value="CAL8142968.1"/>
    <property type="molecule type" value="Genomic_DNA"/>
</dbReference>
<feature type="signal peptide" evidence="2">
    <location>
        <begin position="1"/>
        <end position="26"/>
    </location>
</feature>
<keyword evidence="1" id="KW-0472">Membrane</keyword>
<reference evidence="3 4" key="1">
    <citation type="submission" date="2024-08" db="EMBL/GenBank/DDBJ databases">
        <authorList>
            <person name="Cucini C."/>
            <person name="Frati F."/>
        </authorList>
    </citation>
    <scope>NUCLEOTIDE SEQUENCE [LARGE SCALE GENOMIC DNA]</scope>
</reference>
<keyword evidence="1" id="KW-1133">Transmembrane helix</keyword>
<dbReference type="Proteomes" id="UP001642540">
    <property type="component" value="Unassembled WGS sequence"/>
</dbReference>
<name>A0ABP1S3S8_9HEXA</name>
<keyword evidence="1" id="KW-0812">Transmembrane</keyword>
<gene>
    <name evidence="3" type="ORF">ODALV1_LOCUS29204</name>
</gene>
<keyword evidence="2" id="KW-0732">Signal</keyword>
<dbReference type="PROSITE" id="PS51257">
    <property type="entry name" value="PROKAR_LIPOPROTEIN"/>
    <property type="match status" value="1"/>
</dbReference>
<feature type="chain" id="PRO_5046885718" evidence="2">
    <location>
        <begin position="27"/>
        <end position="203"/>
    </location>
</feature>
<comment type="caution">
    <text evidence="3">The sequence shown here is derived from an EMBL/GenBank/DDBJ whole genome shotgun (WGS) entry which is preliminary data.</text>
</comment>
<evidence type="ECO:0000313" key="4">
    <source>
        <dbReference type="Proteomes" id="UP001642540"/>
    </source>
</evidence>
<protein>
    <submittedName>
        <fullName evidence="3">Uncharacterized protein</fullName>
    </submittedName>
</protein>
<keyword evidence="4" id="KW-1185">Reference proteome</keyword>
<organism evidence="3 4">
    <name type="scientific">Orchesella dallaii</name>
    <dbReference type="NCBI Taxonomy" id="48710"/>
    <lineage>
        <taxon>Eukaryota</taxon>
        <taxon>Metazoa</taxon>
        <taxon>Ecdysozoa</taxon>
        <taxon>Arthropoda</taxon>
        <taxon>Hexapoda</taxon>
        <taxon>Collembola</taxon>
        <taxon>Entomobryomorpha</taxon>
        <taxon>Entomobryoidea</taxon>
        <taxon>Orchesellidae</taxon>
        <taxon>Orchesellinae</taxon>
        <taxon>Orchesella</taxon>
    </lineage>
</organism>